<evidence type="ECO:0000313" key="3">
    <source>
        <dbReference type="Proteomes" id="UP000282654"/>
    </source>
</evidence>
<dbReference type="RefSeq" id="WP_123931783.1">
    <property type="nucleotide sequence ID" value="NZ_RKRE01000003.1"/>
</dbReference>
<feature type="compositionally biased region" description="Pro residues" evidence="1">
    <location>
        <begin position="29"/>
        <end position="52"/>
    </location>
</feature>
<comment type="caution">
    <text evidence="2">The sequence shown here is derived from an EMBL/GenBank/DDBJ whole genome shotgun (WGS) entry which is preliminary data.</text>
</comment>
<name>A0A3N5BBB9_9THEO</name>
<dbReference type="NCBIfam" id="TIGR02898">
    <property type="entry name" value="spore_YhcN_YlaJ"/>
    <property type="match status" value="1"/>
</dbReference>
<accession>A0A3N5BBB9</accession>
<keyword evidence="2" id="KW-0449">Lipoprotein</keyword>
<dbReference type="Proteomes" id="UP000282654">
    <property type="component" value="Unassembled WGS sequence"/>
</dbReference>
<reference evidence="2 3" key="1">
    <citation type="submission" date="2018-11" db="EMBL/GenBank/DDBJ databases">
        <title>Genomic Encyclopedia of Type Strains, Phase IV (KMG-IV): sequencing the most valuable type-strain genomes for metagenomic binning, comparative biology and taxonomic classification.</title>
        <authorList>
            <person name="Goeker M."/>
        </authorList>
    </citation>
    <scope>NUCLEOTIDE SEQUENCE [LARGE SCALE GENOMIC DNA]</scope>
    <source>
        <strain evidence="2 3">DSM 102936</strain>
    </source>
</reference>
<evidence type="ECO:0000313" key="2">
    <source>
        <dbReference type="EMBL" id="RPF42995.1"/>
    </source>
</evidence>
<sequence length="166" mass="18155">MHLRRFYLAIVTLLVLTALFCGGCSPARKPTPSPATPTRPVTPAPARKPLPTDPREMSRLASRLASEAARVPGVNKATVVLAGSTAYVGLDLKAGLEKGAVDRVKRDVAARLKRAEPRLTRVMVTTDPDTYTRIRRVQEGIAKGKPLSAFTSELREINRRMTPETR</sequence>
<dbReference type="InterPro" id="IPR014247">
    <property type="entry name" value="Spore_lipoprot_YhcN/YlaJ"/>
</dbReference>
<evidence type="ECO:0000256" key="1">
    <source>
        <dbReference type="SAM" id="MobiDB-lite"/>
    </source>
</evidence>
<dbReference type="GO" id="GO:0030435">
    <property type="term" value="P:sporulation resulting in formation of a cellular spore"/>
    <property type="evidence" value="ECO:0007669"/>
    <property type="project" value="InterPro"/>
</dbReference>
<dbReference type="OrthoDB" id="1707228at2"/>
<organism evidence="2 3">
    <name type="scientific">Thermodesulfitimonas autotrophica</name>
    <dbReference type="NCBI Taxonomy" id="1894989"/>
    <lineage>
        <taxon>Bacteria</taxon>
        <taxon>Bacillati</taxon>
        <taxon>Bacillota</taxon>
        <taxon>Clostridia</taxon>
        <taxon>Thermoanaerobacterales</taxon>
        <taxon>Thermoanaerobacteraceae</taxon>
        <taxon>Thermodesulfitimonas</taxon>
    </lineage>
</organism>
<dbReference type="Pfam" id="PF09580">
    <property type="entry name" value="Spore_YhcN_YlaJ"/>
    <property type="match status" value="1"/>
</dbReference>
<proteinExistence type="predicted"/>
<dbReference type="AlphaFoldDB" id="A0A3N5BBB9"/>
<feature type="region of interest" description="Disordered" evidence="1">
    <location>
        <begin position="26"/>
        <end position="54"/>
    </location>
</feature>
<keyword evidence="3" id="KW-1185">Reference proteome</keyword>
<dbReference type="EMBL" id="RKRE01000003">
    <property type="protein sequence ID" value="RPF42995.1"/>
    <property type="molecule type" value="Genomic_DNA"/>
</dbReference>
<protein>
    <submittedName>
        <fullName evidence="2">YhcN/YlaJ family sporulation lipoprotein</fullName>
    </submittedName>
</protein>
<gene>
    <name evidence="2" type="ORF">EDD75_2113</name>
</gene>
<dbReference type="InterPro" id="IPR019076">
    <property type="entry name" value="Spore_lipoprot_YhcN/YlaJ-like"/>
</dbReference>